<dbReference type="EMBL" id="KZ514436">
    <property type="protein sequence ID" value="PKU30559.1"/>
    <property type="molecule type" value="Genomic_DNA"/>
</dbReference>
<reference evidence="4" key="1">
    <citation type="submission" date="2017-11" db="EMBL/GenBank/DDBJ databases">
        <authorList>
            <person name="Lima N.C."/>
            <person name="Parody-Merino A.M."/>
            <person name="Battley P.F."/>
            <person name="Fidler A.E."/>
            <person name="Prosdocimi F."/>
        </authorList>
    </citation>
    <scope>NUCLEOTIDE SEQUENCE [LARGE SCALE GENOMIC DNA]</scope>
</reference>
<evidence type="ECO:0000259" key="2">
    <source>
        <dbReference type="PROSITE" id="PS51864"/>
    </source>
</evidence>
<dbReference type="GO" id="GO:0006508">
    <property type="term" value="P:proteolysis"/>
    <property type="evidence" value="ECO:0007669"/>
    <property type="project" value="InterPro"/>
</dbReference>
<accession>A0A2I0T9T5</accession>
<feature type="domain" description="Peptidase M12A" evidence="2">
    <location>
        <begin position="80"/>
        <end position="155"/>
    </location>
</feature>
<reference evidence="4" key="2">
    <citation type="submission" date="2017-12" db="EMBL/GenBank/DDBJ databases">
        <title>Genome sequence of the Bar-tailed Godwit (Limosa lapponica baueri).</title>
        <authorList>
            <person name="Lima N.C.B."/>
            <person name="Parody-Merino A.M."/>
            <person name="Battley P.F."/>
            <person name="Fidler A.E."/>
            <person name="Prosdocimi F."/>
        </authorList>
    </citation>
    <scope>NUCLEOTIDE SEQUENCE [LARGE SCALE GENOMIC DNA]</scope>
</reference>
<dbReference type="Proteomes" id="UP000233556">
    <property type="component" value="Unassembled WGS sequence"/>
</dbReference>
<dbReference type="SUPFAM" id="SSF55486">
    <property type="entry name" value="Metalloproteases ('zincins'), catalytic domain"/>
    <property type="match status" value="1"/>
</dbReference>
<dbReference type="PANTHER" id="PTHR10127:SF824">
    <property type="entry name" value="MEPRIN A SUBUNIT ALPHA"/>
    <property type="match status" value="1"/>
</dbReference>
<protein>
    <submittedName>
        <fullName evidence="3">Meprin a subunit alpha-like</fullName>
    </submittedName>
</protein>
<evidence type="ECO:0000313" key="3">
    <source>
        <dbReference type="EMBL" id="PKU30559.1"/>
    </source>
</evidence>
<comment type="caution">
    <text evidence="1">Lacks conserved residue(s) required for the propagation of feature annotation.</text>
</comment>
<dbReference type="Gene3D" id="3.40.390.10">
    <property type="entry name" value="Collagenase (Catalytic Domain)"/>
    <property type="match status" value="1"/>
</dbReference>
<dbReference type="InterPro" id="IPR024079">
    <property type="entry name" value="MetalloPept_cat_dom_sf"/>
</dbReference>
<dbReference type="InterPro" id="IPR001506">
    <property type="entry name" value="Peptidase_M12A"/>
</dbReference>
<dbReference type="Pfam" id="PF01400">
    <property type="entry name" value="Astacin"/>
    <property type="match status" value="1"/>
</dbReference>
<keyword evidence="4" id="KW-1185">Reference proteome</keyword>
<organism evidence="3 4">
    <name type="scientific">Limosa lapponica baueri</name>
    <dbReference type="NCBI Taxonomy" id="1758121"/>
    <lineage>
        <taxon>Eukaryota</taxon>
        <taxon>Metazoa</taxon>
        <taxon>Chordata</taxon>
        <taxon>Craniata</taxon>
        <taxon>Vertebrata</taxon>
        <taxon>Euteleostomi</taxon>
        <taxon>Archelosauria</taxon>
        <taxon>Archosauria</taxon>
        <taxon>Dinosauria</taxon>
        <taxon>Saurischia</taxon>
        <taxon>Theropoda</taxon>
        <taxon>Coelurosauria</taxon>
        <taxon>Aves</taxon>
        <taxon>Neognathae</taxon>
        <taxon>Neoaves</taxon>
        <taxon>Charadriiformes</taxon>
        <taxon>Scolopacidae</taxon>
        <taxon>Limosa</taxon>
    </lineage>
</organism>
<proteinExistence type="predicted"/>
<name>A0A2I0T9T5_LIMLA</name>
<dbReference type="PROSITE" id="PS51864">
    <property type="entry name" value="ASTACIN"/>
    <property type="match status" value="1"/>
</dbReference>
<dbReference type="AlphaFoldDB" id="A0A2I0T9T5"/>
<gene>
    <name evidence="3" type="ORF">llap_19138</name>
</gene>
<sequence>MDQELYRAAGGGDCGAAPIQSRAVDDVDGVQLRKDIPEINSDLNAKGVTRQAFDMFRLKICVDFHPHEGEQTYLKFEKLDGFARAFDKYNDGFLLDLNTPYDYESVLHYGPYSFNINSNVPSTTTKIPEFNDIIGQRLDFSRTDLLRLNCMYNCSKSFFSHMHLKILTQVSCYMDGVTQEE</sequence>
<evidence type="ECO:0000313" key="4">
    <source>
        <dbReference type="Proteomes" id="UP000233556"/>
    </source>
</evidence>
<dbReference type="GO" id="GO:0004222">
    <property type="term" value="F:metalloendopeptidase activity"/>
    <property type="evidence" value="ECO:0007669"/>
    <property type="project" value="InterPro"/>
</dbReference>
<dbReference type="OrthoDB" id="291007at2759"/>
<dbReference type="PANTHER" id="PTHR10127">
    <property type="entry name" value="DISCOIDIN, CUB, EGF, LAMININ , AND ZINC METALLOPROTEASE DOMAIN CONTAINING"/>
    <property type="match status" value="1"/>
</dbReference>
<evidence type="ECO:0000256" key="1">
    <source>
        <dbReference type="PROSITE-ProRule" id="PRU01211"/>
    </source>
</evidence>